<name>A0A8J3QBT0_9ACTN</name>
<dbReference type="PANTHER" id="PTHR43861">
    <property type="entry name" value="TRANS-ACONITATE 2-METHYLTRANSFERASE-RELATED"/>
    <property type="match status" value="1"/>
</dbReference>
<evidence type="ECO:0000313" key="2">
    <source>
        <dbReference type="Proteomes" id="UP000612899"/>
    </source>
</evidence>
<sequence length="314" mass="33980">MANSDRDDALTSVNITREACPGCAGTGPFALYAEAKIDPNRMTDLAFASRKAPENMHLRLVTCASCDLLFANPIPKQQAVEQAYLEASFDSAEEAGHASRTYGRLIDTIRKDLPGSDGVLDIGTGEGSFLEELGSRGFTGLVGVEPSAAPVAAAKPQTRPLIRHETFDPSVFTPSSFTLITCFQTLEHVFEPGELVRAAFALLKPGGAFVAVCHDRRALSARILGKKSPIFDIEHLQLFSPRSGQALLTHAGYERVKAKMIYNRYPVHYWSKLLPIPGGRKDAFVARLRRSAAGRAAVSLPAGNQIILGFKPSR</sequence>
<organism evidence="1 2">
    <name type="scientific">Rhizocola hellebori</name>
    <dbReference type="NCBI Taxonomy" id="1392758"/>
    <lineage>
        <taxon>Bacteria</taxon>
        <taxon>Bacillati</taxon>
        <taxon>Actinomycetota</taxon>
        <taxon>Actinomycetes</taxon>
        <taxon>Micromonosporales</taxon>
        <taxon>Micromonosporaceae</taxon>
        <taxon>Rhizocola</taxon>
    </lineage>
</organism>
<dbReference type="AlphaFoldDB" id="A0A8J3QBT0"/>
<dbReference type="InterPro" id="IPR029063">
    <property type="entry name" value="SAM-dependent_MTases_sf"/>
</dbReference>
<dbReference type="Gene3D" id="3.40.50.150">
    <property type="entry name" value="Vaccinia Virus protein VP39"/>
    <property type="match status" value="1"/>
</dbReference>
<protein>
    <recommendedName>
        <fullName evidence="3">Class I SAM-dependent methyltransferase</fullName>
    </recommendedName>
</protein>
<keyword evidence="2" id="KW-1185">Reference proteome</keyword>
<evidence type="ECO:0000313" key="1">
    <source>
        <dbReference type="EMBL" id="GIH07681.1"/>
    </source>
</evidence>
<comment type="caution">
    <text evidence="1">The sequence shown here is derived from an EMBL/GenBank/DDBJ whole genome shotgun (WGS) entry which is preliminary data.</text>
</comment>
<dbReference type="PANTHER" id="PTHR43861:SF6">
    <property type="entry name" value="METHYLTRANSFERASE TYPE 11"/>
    <property type="match status" value="1"/>
</dbReference>
<gene>
    <name evidence="1" type="ORF">Rhe02_57480</name>
</gene>
<accession>A0A8J3QBT0</accession>
<reference evidence="1" key="1">
    <citation type="submission" date="2021-01" db="EMBL/GenBank/DDBJ databases">
        <title>Whole genome shotgun sequence of Rhizocola hellebori NBRC 109834.</title>
        <authorList>
            <person name="Komaki H."/>
            <person name="Tamura T."/>
        </authorList>
    </citation>
    <scope>NUCLEOTIDE SEQUENCE</scope>
    <source>
        <strain evidence="1">NBRC 109834</strain>
    </source>
</reference>
<dbReference type="RefSeq" id="WP_203911462.1">
    <property type="nucleotide sequence ID" value="NZ_BONY01000039.1"/>
</dbReference>
<dbReference type="Proteomes" id="UP000612899">
    <property type="component" value="Unassembled WGS sequence"/>
</dbReference>
<dbReference type="CDD" id="cd02440">
    <property type="entry name" value="AdoMet_MTases"/>
    <property type="match status" value="1"/>
</dbReference>
<dbReference type="Pfam" id="PF13489">
    <property type="entry name" value="Methyltransf_23"/>
    <property type="match status" value="1"/>
</dbReference>
<dbReference type="SUPFAM" id="SSF53335">
    <property type="entry name" value="S-adenosyl-L-methionine-dependent methyltransferases"/>
    <property type="match status" value="1"/>
</dbReference>
<dbReference type="EMBL" id="BONY01000039">
    <property type="protein sequence ID" value="GIH07681.1"/>
    <property type="molecule type" value="Genomic_DNA"/>
</dbReference>
<evidence type="ECO:0008006" key="3">
    <source>
        <dbReference type="Google" id="ProtNLM"/>
    </source>
</evidence>
<proteinExistence type="predicted"/>